<gene>
    <name evidence="4" type="ORF">AGABI1DRAFT_131630</name>
</gene>
<dbReference type="EMBL" id="JH971405">
    <property type="protein sequence ID" value="EKM76116.1"/>
    <property type="molecule type" value="Genomic_DNA"/>
</dbReference>
<dbReference type="InterPro" id="IPR050215">
    <property type="entry name" value="Thiolase-like_sf_Thiolase"/>
</dbReference>
<dbReference type="InParanoid" id="K5WLG5"/>
<dbReference type="KEGG" id="abp:AGABI1DRAFT131630"/>
<dbReference type="HOGENOM" id="CLU_1969884_0_0_1"/>
<dbReference type="InterPro" id="IPR020616">
    <property type="entry name" value="Thiolase_N"/>
</dbReference>
<protein>
    <recommendedName>
        <fullName evidence="3">Thiolase N-terminal domain-containing protein</fullName>
    </recommendedName>
</protein>
<evidence type="ECO:0000313" key="5">
    <source>
        <dbReference type="Proteomes" id="UP000008493"/>
    </source>
</evidence>
<organism evidence="4 5">
    <name type="scientific">Agaricus bisporus var. burnettii (strain JB137-S8 / ATCC MYA-4627 / FGSC 10392)</name>
    <name type="common">White button mushroom</name>
    <dbReference type="NCBI Taxonomy" id="597362"/>
    <lineage>
        <taxon>Eukaryota</taxon>
        <taxon>Fungi</taxon>
        <taxon>Dikarya</taxon>
        <taxon>Basidiomycota</taxon>
        <taxon>Agaricomycotina</taxon>
        <taxon>Agaricomycetes</taxon>
        <taxon>Agaricomycetidae</taxon>
        <taxon>Agaricales</taxon>
        <taxon>Agaricineae</taxon>
        <taxon>Agaricaceae</taxon>
        <taxon>Agaricus</taxon>
    </lineage>
</organism>
<name>K5WLG5_AGABU</name>
<dbReference type="PANTHER" id="PTHR43853">
    <property type="entry name" value="3-KETOACYL-COA THIOLASE, PEROXISOMAL"/>
    <property type="match status" value="1"/>
</dbReference>
<dbReference type="GO" id="GO:0003988">
    <property type="term" value="F:acetyl-CoA C-acyltransferase activity"/>
    <property type="evidence" value="ECO:0007669"/>
    <property type="project" value="TreeGrafter"/>
</dbReference>
<dbReference type="GO" id="GO:0006635">
    <property type="term" value="P:fatty acid beta-oxidation"/>
    <property type="evidence" value="ECO:0007669"/>
    <property type="project" value="TreeGrafter"/>
</dbReference>
<dbReference type="GeneID" id="18827483"/>
<dbReference type="RefSeq" id="XP_007333278.1">
    <property type="nucleotide sequence ID" value="XM_007333216.1"/>
</dbReference>
<dbReference type="Proteomes" id="UP000008493">
    <property type="component" value="Unassembled WGS sequence"/>
</dbReference>
<dbReference type="SUPFAM" id="SSF53901">
    <property type="entry name" value="Thiolase-like"/>
    <property type="match status" value="1"/>
</dbReference>
<proteinExistence type="predicted"/>
<keyword evidence="1" id="KW-0276">Fatty acid metabolism</keyword>
<dbReference type="Pfam" id="PF00108">
    <property type="entry name" value="Thiolase_N"/>
    <property type="match status" value="1"/>
</dbReference>
<accession>K5WLG5</accession>
<dbReference type="Gene3D" id="3.40.47.10">
    <property type="match status" value="2"/>
</dbReference>
<dbReference type="eggNOG" id="KOG1389">
    <property type="taxonomic scope" value="Eukaryota"/>
</dbReference>
<evidence type="ECO:0000256" key="1">
    <source>
        <dbReference type="ARBA" id="ARBA00022832"/>
    </source>
</evidence>
<dbReference type="GO" id="GO:0005777">
    <property type="term" value="C:peroxisome"/>
    <property type="evidence" value="ECO:0007669"/>
    <property type="project" value="TreeGrafter"/>
</dbReference>
<reference evidence="5" key="1">
    <citation type="journal article" date="2012" name="Proc. Natl. Acad. Sci. U.S.A.">
        <title>Genome sequence of the button mushroom Agaricus bisporus reveals mechanisms governing adaptation to a humic-rich ecological niche.</title>
        <authorList>
            <person name="Morin E."/>
            <person name="Kohler A."/>
            <person name="Baker A.R."/>
            <person name="Foulongne-Oriol M."/>
            <person name="Lombard V."/>
            <person name="Nagy L.G."/>
            <person name="Ohm R.A."/>
            <person name="Patyshakuliyeva A."/>
            <person name="Brun A."/>
            <person name="Aerts A.L."/>
            <person name="Bailey A.M."/>
            <person name="Billette C."/>
            <person name="Coutinho P.M."/>
            <person name="Deakin G."/>
            <person name="Doddapaneni H."/>
            <person name="Floudas D."/>
            <person name="Grimwood J."/>
            <person name="Hilden K."/>
            <person name="Kuees U."/>
            <person name="LaButti K.M."/>
            <person name="Lapidus A."/>
            <person name="Lindquist E.A."/>
            <person name="Lucas S.M."/>
            <person name="Murat C."/>
            <person name="Riley R.W."/>
            <person name="Salamov A.A."/>
            <person name="Schmutz J."/>
            <person name="Subramanian V."/>
            <person name="Woesten H.A.B."/>
            <person name="Xu J."/>
            <person name="Eastwood D.C."/>
            <person name="Foster G.D."/>
            <person name="Sonnenberg A.S."/>
            <person name="Cullen D."/>
            <person name="de Vries R.P."/>
            <person name="Lundell T."/>
            <person name="Hibbett D.S."/>
            <person name="Henrissat B."/>
            <person name="Burton K.S."/>
            <person name="Kerrigan R.W."/>
            <person name="Challen M.P."/>
            <person name="Grigoriev I.V."/>
            <person name="Martin F."/>
        </authorList>
    </citation>
    <scope>NUCLEOTIDE SEQUENCE [LARGE SCALE GENOMIC DNA]</scope>
    <source>
        <strain evidence="5">JB137-S8 / ATCC MYA-4627 / FGSC 10392</strain>
    </source>
</reference>
<feature type="domain" description="Thiolase N-terminal" evidence="3">
    <location>
        <begin position="1"/>
        <end position="49"/>
    </location>
</feature>
<keyword evidence="2" id="KW-0443">Lipid metabolism</keyword>
<dbReference type="InterPro" id="IPR016039">
    <property type="entry name" value="Thiolase-like"/>
</dbReference>
<evidence type="ECO:0000256" key="2">
    <source>
        <dbReference type="ARBA" id="ARBA00023098"/>
    </source>
</evidence>
<dbReference type="OMA" id="RCTHAGN"/>
<dbReference type="STRING" id="597362.K5WLG5"/>
<dbReference type="OrthoDB" id="5404651at2759"/>
<keyword evidence="5" id="KW-1185">Reference proteome</keyword>
<evidence type="ECO:0000259" key="3">
    <source>
        <dbReference type="Pfam" id="PF00108"/>
    </source>
</evidence>
<dbReference type="GO" id="GO:0010124">
    <property type="term" value="P:phenylacetate catabolic process"/>
    <property type="evidence" value="ECO:0007669"/>
    <property type="project" value="TreeGrafter"/>
</dbReference>
<sequence>MDADDGFRDGVAAASLSKLKPSVTKDRCTHAGNASQVSDGAAVVLLTRRSVAQKLDLPIVGKCVNSAVVGIMGVGPAFAIQKSSISQAVFSVQHVNIPVEKVNINGGAIAMGPSPVTPLAASALVRS</sequence>
<dbReference type="AlphaFoldDB" id="K5WLG5"/>
<evidence type="ECO:0000313" key="4">
    <source>
        <dbReference type="EMBL" id="EKM76116.1"/>
    </source>
</evidence>
<dbReference type="PANTHER" id="PTHR43853:SF8">
    <property type="entry name" value="3-KETOACYL-COA THIOLASE, PEROXISOMAL"/>
    <property type="match status" value="1"/>
</dbReference>